<dbReference type="PROSITE" id="PS50088">
    <property type="entry name" value="ANK_REPEAT"/>
    <property type="match status" value="1"/>
</dbReference>
<name>A0A437CRG2_ORYJA</name>
<evidence type="ECO:0000256" key="1">
    <source>
        <dbReference type="ARBA" id="ARBA00022737"/>
    </source>
</evidence>
<feature type="region of interest" description="Disordered" evidence="5">
    <location>
        <begin position="1"/>
        <end position="86"/>
    </location>
</feature>
<feature type="compositionally biased region" description="Low complexity" evidence="5">
    <location>
        <begin position="396"/>
        <end position="412"/>
    </location>
</feature>
<dbReference type="PROSITE" id="PS50297">
    <property type="entry name" value="ANK_REP_REGION"/>
    <property type="match status" value="1"/>
</dbReference>
<keyword evidence="2 4" id="KW-0040">ANK repeat</keyword>
<protein>
    <submittedName>
        <fullName evidence="6">Uncharacterized protein</fullName>
    </submittedName>
</protein>
<reference evidence="6 7" key="1">
    <citation type="submission" date="2018-11" db="EMBL/GenBank/DDBJ databases">
        <authorList>
            <person name="Lopez-Roques C."/>
            <person name="Donnadieu C."/>
            <person name="Bouchez O."/>
            <person name="Klopp C."/>
            <person name="Cabau C."/>
            <person name="Zahm M."/>
        </authorList>
    </citation>
    <scope>NUCLEOTIDE SEQUENCE [LARGE SCALE GENOMIC DNA]</scope>
    <source>
        <strain evidence="6">RS831</strain>
        <tissue evidence="6">Whole body</tissue>
    </source>
</reference>
<dbReference type="EMBL" id="CM012448">
    <property type="protein sequence ID" value="RVE65465.1"/>
    <property type="molecule type" value="Genomic_DNA"/>
</dbReference>
<dbReference type="Gene3D" id="1.25.40.20">
    <property type="entry name" value="Ankyrin repeat-containing domain"/>
    <property type="match status" value="1"/>
</dbReference>
<evidence type="ECO:0000256" key="2">
    <source>
        <dbReference type="ARBA" id="ARBA00023043"/>
    </source>
</evidence>
<keyword evidence="1" id="KW-0677">Repeat</keyword>
<evidence type="ECO:0000256" key="5">
    <source>
        <dbReference type="SAM" id="MobiDB-lite"/>
    </source>
</evidence>
<feature type="compositionally biased region" description="Pro residues" evidence="5">
    <location>
        <begin position="113"/>
        <end position="124"/>
    </location>
</feature>
<organism evidence="6 7">
    <name type="scientific">Oryzias javanicus</name>
    <name type="common">Javanese ricefish</name>
    <name type="synonym">Aplocheilus javanicus</name>
    <dbReference type="NCBI Taxonomy" id="123683"/>
    <lineage>
        <taxon>Eukaryota</taxon>
        <taxon>Metazoa</taxon>
        <taxon>Chordata</taxon>
        <taxon>Craniata</taxon>
        <taxon>Vertebrata</taxon>
        <taxon>Euteleostomi</taxon>
        <taxon>Actinopterygii</taxon>
        <taxon>Neopterygii</taxon>
        <taxon>Teleostei</taxon>
        <taxon>Neoteleostei</taxon>
        <taxon>Acanthomorphata</taxon>
        <taxon>Ovalentaria</taxon>
        <taxon>Atherinomorphae</taxon>
        <taxon>Beloniformes</taxon>
        <taxon>Adrianichthyidae</taxon>
        <taxon>Oryziinae</taxon>
        <taxon>Oryzias</taxon>
    </lineage>
</organism>
<evidence type="ECO:0000313" key="6">
    <source>
        <dbReference type="EMBL" id="RVE65465.1"/>
    </source>
</evidence>
<feature type="compositionally biased region" description="Low complexity" evidence="5">
    <location>
        <begin position="293"/>
        <end position="316"/>
    </location>
</feature>
<feature type="compositionally biased region" description="Polar residues" evidence="5">
    <location>
        <begin position="176"/>
        <end position="190"/>
    </location>
</feature>
<dbReference type="Proteomes" id="UP000283210">
    <property type="component" value="Chromosome 12"/>
</dbReference>
<sequence>MGAPVGPERGFPGPERGVLGPERGFPVPERGVLGPERGVLGPERGVPGPERRVPGRVTPRGPDIGPPAGPERGVLGPERGPPGPEMAALAVPVKATPVDPERAAPVCLERRPPAGPERGAPPCPVRGTSGPERVTMAGPERGALMITGRGALVGPGRGGPVGPEKVAPASPKTGRPTPSQNISPAQQRSPSGVPAGSGGWYKEPGLQTLIQEPSKGSRGHLQQKGAQQERSPPPQALLPEQGIRRNFKHRKSYKSAISQDKDDDENEYEEEIQSRRGSKAGVWPSSDAGRAASTTPPCSVDTSPPSSVSSSGKGPPQIYIHSTEGQMPTSRGPPGVWPAGPPAGSQVEVRRASSESTPSRHSVPSVAECRSVPAQHADRIQMKTGPAGPDQRHRLSPSFSSNTSPSSDPQISSRDRSLHSSSGRSECSSSSSEDLLGREDGLGTELHRSALVPENYASRRKGPPAWHSSAGNLCDDHQSMDNLSVHHRSNDQLHKGDRFPNQQMPWFFSTGDLCDNPEEAYSSEGSSCSPKLRQRPPAVKRTDSKLRDRLCRSMGADLDQVLDMDPTGNEVARLIRLQRISSSLSLHRNLSTSSLSSCPTPPRSGSPVPLPENDGEKGGKGKASTGQPSFPLEPKEHSWMVKAASASWGDIYSLFREDPSLLNKRDFISGFTVLHWIAKHGDHRVLNTLWYGVSKFGLSFDINAKSTAGQTPLHIAAIYNSKKIIQLLVTSFYADVKLRDMAGKRPWQYLQNPSADILELLGAQQLKQQLKQQTEVASQPQKQRQHVRHHFSFASPKQRPLTYIGMTKVKRSTSLAAFLKNRSQPFDWHKSESTA</sequence>
<feature type="repeat" description="ANK" evidence="4">
    <location>
        <begin position="708"/>
        <end position="729"/>
    </location>
</feature>
<feature type="compositionally biased region" description="Acidic residues" evidence="5">
    <location>
        <begin position="261"/>
        <end position="271"/>
    </location>
</feature>
<reference evidence="6 7" key="2">
    <citation type="submission" date="2019-01" db="EMBL/GenBank/DDBJ databases">
        <title>A chromosome length genome reference of the Java medaka (oryzias javanicus).</title>
        <authorList>
            <person name="Herpin A."/>
            <person name="Takehana Y."/>
            <person name="Naruse K."/>
            <person name="Ansai S."/>
            <person name="Kawaguchi M."/>
        </authorList>
    </citation>
    <scope>NUCLEOTIDE SEQUENCE [LARGE SCALE GENOMIC DNA]</scope>
    <source>
        <strain evidence="6">RS831</strain>
        <tissue evidence="6">Whole body</tissue>
    </source>
</reference>
<feature type="compositionally biased region" description="Gly residues" evidence="5">
    <location>
        <begin position="151"/>
        <end position="161"/>
    </location>
</feature>
<feature type="region of interest" description="Disordered" evidence="5">
    <location>
        <begin position="518"/>
        <end position="544"/>
    </location>
</feature>
<evidence type="ECO:0000256" key="3">
    <source>
        <dbReference type="ARBA" id="ARBA00038122"/>
    </source>
</evidence>
<dbReference type="AlphaFoldDB" id="A0A437CRG2"/>
<proteinExistence type="inferred from homology"/>
<feature type="region of interest" description="Disordered" evidence="5">
    <location>
        <begin position="102"/>
        <end position="473"/>
    </location>
</feature>
<feature type="compositionally biased region" description="Low complexity" evidence="5">
    <location>
        <begin position="1"/>
        <end position="18"/>
    </location>
</feature>
<dbReference type="PANTHER" id="PTHR14491">
    <property type="entry name" value="SOSONDOWAH, ISOFORM G"/>
    <property type="match status" value="1"/>
</dbReference>
<keyword evidence="7" id="KW-1185">Reference proteome</keyword>
<dbReference type="OrthoDB" id="60433at2759"/>
<dbReference type="SMART" id="SM00248">
    <property type="entry name" value="ANK"/>
    <property type="match status" value="2"/>
</dbReference>
<feature type="region of interest" description="Disordered" evidence="5">
    <location>
        <begin position="591"/>
        <end position="632"/>
    </location>
</feature>
<accession>A0A437CRG2</accession>
<feature type="compositionally biased region" description="Low complexity" evidence="5">
    <location>
        <begin position="37"/>
        <end position="48"/>
    </location>
</feature>
<gene>
    <name evidence="6" type="ORF">OJAV_G00116660</name>
</gene>
<dbReference type="Pfam" id="PF12796">
    <property type="entry name" value="Ank_2"/>
    <property type="match status" value="1"/>
</dbReference>
<evidence type="ECO:0000256" key="4">
    <source>
        <dbReference type="PROSITE-ProRule" id="PRU00023"/>
    </source>
</evidence>
<dbReference type="PANTHER" id="PTHR14491:SF3">
    <property type="entry name" value="ANKYRIN REPEAT DOMAIN-CONTAINING PROTEIN SOWAHB"/>
    <property type="match status" value="1"/>
</dbReference>
<feature type="compositionally biased region" description="Low complexity" evidence="5">
    <location>
        <begin position="419"/>
        <end position="434"/>
    </location>
</feature>
<feature type="compositionally biased region" description="Pro residues" evidence="5">
    <location>
        <begin position="599"/>
        <end position="610"/>
    </location>
</feature>
<dbReference type="SUPFAM" id="SSF48403">
    <property type="entry name" value="Ankyrin repeat"/>
    <property type="match status" value="1"/>
</dbReference>
<dbReference type="InterPro" id="IPR036770">
    <property type="entry name" value="Ankyrin_rpt-contain_sf"/>
</dbReference>
<dbReference type="InterPro" id="IPR002110">
    <property type="entry name" value="Ankyrin_rpt"/>
</dbReference>
<evidence type="ECO:0000313" key="7">
    <source>
        <dbReference type="Proteomes" id="UP000283210"/>
    </source>
</evidence>
<feature type="compositionally biased region" description="Basic and acidic residues" evidence="5">
    <location>
        <begin position="435"/>
        <end position="448"/>
    </location>
</feature>
<comment type="similarity">
    <text evidence="3">Belongs to the SOWAH family.</text>
</comment>